<dbReference type="PANTHER" id="PTHR34215:SF1">
    <property type="entry name" value="YLXR DOMAIN-CONTAINING PROTEIN"/>
    <property type="match status" value="1"/>
</dbReference>
<name>A0A6J7JD35_9ZZZZ</name>
<dbReference type="InterPro" id="IPR035931">
    <property type="entry name" value="YlxR-like_sf"/>
</dbReference>
<evidence type="ECO:0000313" key="2">
    <source>
        <dbReference type="EMBL" id="CAB4941308.1"/>
    </source>
</evidence>
<dbReference type="EMBL" id="CAFBNE010000021">
    <property type="protein sequence ID" value="CAB4941308.1"/>
    <property type="molecule type" value="Genomic_DNA"/>
</dbReference>
<protein>
    <submittedName>
        <fullName evidence="2">Unannotated protein</fullName>
    </submittedName>
</protein>
<dbReference type="SUPFAM" id="SSF64376">
    <property type="entry name" value="YlxR-like"/>
    <property type="match status" value="1"/>
</dbReference>
<reference evidence="2" key="1">
    <citation type="submission" date="2020-05" db="EMBL/GenBank/DDBJ databases">
        <authorList>
            <person name="Chiriac C."/>
            <person name="Salcher M."/>
            <person name="Ghai R."/>
            <person name="Kavagutti S V."/>
        </authorList>
    </citation>
    <scope>NUCLEOTIDE SEQUENCE</scope>
</reference>
<sequence length="94" mass="10363">MNGGQSIPGSRKHPVRTCIGCREREESPGLLRVALEGDRIVPDIHRRIPGRGAWIHVRAACEQAATRKRAWGRALRQQGSPDASAVQEFLSARV</sequence>
<dbReference type="InterPro" id="IPR037465">
    <property type="entry name" value="YlxR"/>
</dbReference>
<evidence type="ECO:0000259" key="1">
    <source>
        <dbReference type="Pfam" id="PF04296"/>
    </source>
</evidence>
<dbReference type="PANTHER" id="PTHR34215">
    <property type="entry name" value="BLL0784 PROTEIN"/>
    <property type="match status" value="1"/>
</dbReference>
<organism evidence="2">
    <name type="scientific">freshwater metagenome</name>
    <dbReference type="NCBI Taxonomy" id="449393"/>
    <lineage>
        <taxon>unclassified sequences</taxon>
        <taxon>metagenomes</taxon>
        <taxon>ecological metagenomes</taxon>
    </lineage>
</organism>
<dbReference type="AlphaFoldDB" id="A0A6J7JD35"/>
<dbReference type="Gene3D" id="3.30.1230.10">
    <property type="entry name" value="YlxR-like"/>
    <property type="match status" value="1"/>
</dbReference>
<dbReference type="Pfam" id="PF04296">
    <property type="entry name" value="YlxR"/>
    <property type="match status" value="1"/>
</dbReference>
<dbReference type="InterPro" id="IPR007393">
    <property type="entry name" value="YlxR_dom"/>
</dbReference>
<proteinExistence type="predicted"/>
<accession>A0A6J7JD35</accession>
<feature type="domain" description="YlxR" evidence="1">
    <location>
        <begin position="16"/>
        <end position="80"/>
    </location>
</feature>
<gene>
    <name evidence="2" type="ORF">UFOPK3772_00944</name>
</gene>